<dbReference type="SUPFAM" id="SSF53328">
    <property type="entry name" value="Formyltransferase"/>
    <property type="match status" value="1"/>
</dbReference>
<organism evidence="4">
    <name type="scientific">hydrothermal vent metagenome</name>
    <dbReference type="NCBI Taxonomy" id="652676"/>
    <lineage>
        <taxon>unclassified sequences</taxon>
        <taxon>metagenomes</taxon>
        <taxon>ecological metagenomes</taxon>
    </lineage>
</organism>
<dbReference type="InterPro" id="IPR041729">
    <property type="entry name" value="Formyl-FH4-Hydrolase_C"/>
</dbReference>
<feature type="domain" description="ACT" evidence="3">
    <location>
        <begin position="10"/>
        <end position="81"/>
    </location>
</feature>
<gene>
    <name evidence="4" type="ORF">MNBD_GAMMA05-111</name>
</gene>
<dbReference type="EMBL" id="UOFE01000016">
    <property type="protein sequence ID" value="VAW51455.1"/>
    <property type="molecule type" value="Genomic_DNA"/>
</dbReference>
<dbReference type="InterPro" id="IPR004810">
    <property type="entry name" value="PurU"/>
</dbReference>
<evidence type="ECO:0000259" key="3">
    <source>
        <dbReference type="PROSITE" id="PS51671"/>
    </source>
</evidence>
<keyword evidence="2 4" id="KW-0378">Hydrolase</keyword>
<dbReference type="PROSITE" id="PS51671">
    <property type="entry name" value="ACT"/>
    <property type="match status" value="1"/>
</dbReference>
<dbReference type="PIRSF" id="PIRSF036480">
    <property type="entry name" value="FormyFH4_hydr"/>
    <property type="match status" value="1"/>
</dbReference>
<dbReference type="InterPro" id="IPR044074">
    <property type="entry name" value="PurU_ACT"/>
</dbReference>
<dbReference type="GO" id="GO:0008864">
    <property type="term" value="F:formyltetrahydrofolate deformylase activity"/>
    <property type="evidence" value="ECO:0007669"/>
    <property type="project" value="UniProtKB-EC"/>
</dbReference>
<accession>A0A3B0W6C3</accession>
<dbReference type="InterPro" id="IPR045865">
    <property type="entry name" value="ACT-like_dom_sf"/>
</dbReference>
<dbReference type="InterPro" id="IPR002376">
    <property type="entry name" value="Formyl_transf_N"/>
</dbReference>
<protein>
    <submittedName>
        <fullName evidence="4">Formyltetrahydrofolate deformylase</fullName>
        <ecNumber evidence="4">3.5.1.10</ecNumber>
    </submittedName>
</protein>
<dbReference type="Gene3D" id="3.40.50.170">
    <property type="entry name" value="Formyl transferase, N-terminal domain"/>
    <property type="match status" value="1"/>
</dbReference>
<dbReference type="AlphaFoldDB" id="A0A3B0W6C3"/>
<dbReference type="PANTHER" id="PTHR42706">
    <property type="entry name" value="FORMYLTETRAHYDROFOLATE DEFORMYLASE"/>
    <property type="match status" value="1"/>
</dbReference>
<evidence type="ECO:0000256" key="2">
    <source>
        <dbReference type="ARBA" id="ARBA00022801"/>
    </source>
</evidence>
<dbReference type="NCBIfam" id="NF004684">
    <property type="entry name" value="PRK06027.1"/>
    <property type="match status" value="1"/>
</dbReference>
<reference evidence="4" key="1">
    <citation type="submission" date="2018-06" db="EMBL/GenBank/DDBJ databases">
        <authorList>
            <person name="Zhirakovskaya E."/>
        </authorList>
    </citation>
    <scope>NUCLEOTIDE SEQUENCE</scope>
</reference>
<proteinExistence type="inferred from homology"/>
<dbReference type="Gene3D" id="3.30.70.260">
    <property type="match status" value="1"/>
</dbReference>
<dbReference type="Pfam" id="PF00551">
    <property type="entry name" value="Formyl_trans_N"/>
    <property type="match status" value="1"/>
</dbReference>
<dbReference type="EC" id="3.5.1.10" evidence="4"/>
<dbReference type="InterPro" id="IPR002912">
    <property type="entry name" value="ACT_dom"/>
</dbReference>
<name>A0A3B0W6C3_9ZZZZ</name>
<dbReference type="PANTHER" id="PTHR42706:SF1">
    <property type="entry name" value="FORMYLTETRAHYDROFOLATE DEFORMYLASE 2, MITOCHONDRIAL"/>
    <property type="match status" value="1"/>
</dbReference>
<dbReference type="InterPro" id="IPR036477">
    <property type="entry name" value="Formyl_transf_N_sf"/>
</dbReference>
<dbReference type="Pfam" id="PF01842">
    <property type="entry name" value="ACT"/>
    <property type="match status" value="1"/>
</dbReference>
<dbReference type="CDD" id="cd04875">
    <property type="entry name" value="ACT_F4HF-DF"/>
    <property type="match status" value="1"/>
</dbReference>
<dbReference type="PRINTS" id="PR01575">
    <property type="entry name" value="FFH4HYDRLASE"/>
</dbReference>
<evidence type="ECO:0000313" key="4">
    <source>
        <dbReference type="EMBL" id="VAW51455.1"/>
    </source>
</evidence>
<dbReference type="HAMAP" id="MF_01927">
    <property type="entry name" value="PurU"/>
    <property type="match status" value="1"/>
</dbReference>
<keyword evidence="1" id="KW-0554">One-carbon metabolism</keyword>
<dbReference type="GO" id="GO:0006189">
    <property type="term" value="P:'de novo' IMP biosynthetic process"/>
    <property type="evidence" value="ECO:0007669"/>
    <property type="project" value="InterPro"/>
</dbReference>
<dbReference type="NCBIfam" id="TIGR00655">
    <property type="entry name" value="PurU"/>
    <property type="match status" value="1"/>
</dbReference>
<dbReference type="CDD" id="cd08648">
    <property type="entry name" value="FMT_core_Formyl-FH4-Hydrolase_C"/>
    <property type="match status" value="1"/>
</dbReference>
<dbReference type="GO" id="GO:0006730">
    <property type="term" value="P:one-carbon metabolic process"/>
    <property type="evidence" value="ECO:0007669"/>
    <property type="project" value="UniProtKB-KW"/>
</dbReference>
<evidence type="ECO:0000256" key="1">
    <source>
        <dbReference type="ARBA" id="ARBA00022563"/>
    </source>
</evidence>
<dbReference type="SUPFAM" id="SSF55021">
    <property type="entry name" value="ACT-like"/>
    <property type="match status" value="1"/>
</dbReference>
<sequence>MTDSTKKSAILLIHCPDKPGIVVAITDFIHNNGGNILYLDQHVDGEQGVFFMRIEWQLENFAIQRDKIAEYFETLVGSRYQMTSQLHFSDTKLRMALFVSKMSHCFYDLLARYECGELNIEIPVIVSNHTDLQHAAERLGIEFHCIPINKDNKQQQEEKQKALLQQHDIDFIVLARYMQIVSDDFVKAYPQKIINIHHSFLPAFPGGRPYHSAYERGVKIIGATSHYVTAELDAGPIIEQDVVHVSHKDSIEDMVRIGRDLEKIVLARAVRHHVHHDLLVYENRTVVFE</sequence>